<feature type="transmembrane region" description="Helical" evidence="1">
    <location>
        <begin position="615"/>
        <end position="633"/>
    </location>
</feature>
<evidence type="ECO:0000256" key="2">
    <source>
        <dbReference type="SAM" id="SignalP"/>
    </source>
</evidence>
<organism evidence="4 5">
    <name type="scientific">Comamonas sediminis</name>
    <dbReference type="NCBI Taxonomy" id="1783360"/>
    <lineage>
        <taxon>Bacteria</taxon>
        <taxon>Pseudomonadati</taxon>
        <taxon>Pseudomonadota</taxon>
        <taxon>Betaproteobacteria</taxon>
        <taxon>Burkholderiales</taxon>
        <taxon>Comamonadaceae</taxon>
        <taxon>Comamonas</taxon>
    </lineage>
</organism>
<dbReference type="Gene3D" id="2.60.40.10">
    <property type="entry name" value="Immunoglobulins"/>
    <property type="match status" value="1"/>
</dbReference>
<keyword evidence="1" id="KW-1133">Transmembrane helix</keyword>
<proteinExistence type="predicted"/>
<keyword evidence="5" id="KW-1185">Reference proteome</keyword>
<comment type="caution">
    <text evidence="4">The sequence shown here is derived from an EMBL/GenBank/DDBJ whole genome shotgun (WGS) entry which is preliminary data.</text>
</comment>
<feature type="domain" description="DUF11" evidence="3">
    <location>
        <begin position="477"/>
        <end position="598"/>
    </location>
</feature>
<dbReference type="InterPro" id="IPR013783">
    <property type="entry name" value="Ig-like_fold"/>
</dbReference>
<protein>
    <submittedName>
        <fullName evidence="4">DUF11 domain-containing protein</fullName>
    </submittedName>
</protein>
<sequence length="640" mass="64313">MNKQTAFFAVTVVALGAASSVQAATLACGTPLRISTANVANWSTDARYVSAPTGAPATIRDDYKWNGWFDPATQTHGASSGSLNGQPFAGKWLSFGDSSFVDGAANGGNTGSGTYPAVITNGDTDNGAWVAGRVTFIYNEPINIASNVNLSTIRIRGAGGFDDNTQLVVRPATPPSGATDWLRMQNLGGSYAAPGIVNEDGSQVGLGFYYGDNTLGFAVQNTFSAPTTSQGNPTGLMADIEITADCAAEPAPQPTTILACPAGSQAGDEVRVGPFTTNARDWKWLWRTNAAGTAVENVEQPLFDNYSWAGAYVNPASLPAGQETNARWISPGTTSPSASDIPGVPYPAASGQSKSGFHASVFVMNQPVTVGSNVDLASIKVDGRFGFDNYGNSIFVQPAGGAPVFDNSGLYLPNGWTSLQTATTPAIPGFARGQNTIGLMLDGGEATNDCANGGCAMAAIADFYVTAACTGEPPSADLSITNTSASTSVAPGATVTYTITASNAGPTDATGATVTATLPAALTGATWTCAGAGGGTCAASGSGNISDTVNLPVGATVTYTVTAKVAATASGSLTSTASIAAPAGVDDPTPANNSATASSVVATPGAATPVPALDLAALALLGSLSAGIGAFALRRRQRGQ</sequence>
<dbReference type="PROSITE" id="PS51257">
    <property type="entry name" value="PROKAR_LIPOPROTEIN"/>
    <property type="match status" value="1"/>
</dbReference>
<dbReference type="InterPro" id="IPR001434">
    <property type="entry name" value="OmcB-like_DUF11"/>
</dbReference>
<accession>A0ABV4AWQ9</accession>
<dbReference type="Proteomes" id="UP001562178">
    <property type="component" value="Unassembled WGS sequence"/>
</dbReference>
<name>A0ABV4AWQ9_9BURK</name>
<keyword evidence="1" id="KW-0812">Transmembrane</keyword>
<dbReference type="RefSeq" id="WP_369458751.1">
    <property type="nucleotide sequence ID" value="NZ_JBGBDC010000001.1"/>
</dbReference>
<keyword evidence="1" id="KW-0472">Membrane</keyword>
<evidence type="ECO:0000256" key="1">
    <source>
        <dbReference type="SAM" id="Phobius"/>
    </source>
</evidence>
<dbReference type="EMBL" id="JBGBDC010000001">
    <property type="protein sequence ID" value="MEY2249580.1"/>
    <property type="molecule type" value="Genomic_DNA"/>
</dbReference>
<gene>
    <name evidence="4" type="ORF">AB7A72_01055</name>
</gene>
<reference evidence="4 5" key="1">
    <citation type="journal article" date="2016" name="Int. J. Syst. Evol. Microbiol.">
        <title>Description of Comamonas sediminis sp. nov., isolated from lagoon sediments.</title>
        <authorList>
            <person name="Subhash Y."/>
            <person name="Bang J.J."/>
            <person name="You T.H."/>
            <person name="Lee S.S."/>
        </authorList>
    </citation>
    <scope>NUCLEOTIDE SEQUENCE [LARGE SCALE GENOMIC DNA]</scope>
    <source>
        <strain evidence="4 5">JCM 31169</strain>
    </source>
</reference>
<evidence type="ECO:0000313" key="5">
    <source>
        <dbReference type="Proteomes" id="UP001562178"/>
    </source>
</evidence>
<evidence type="ECO:0000313" key="4">
    <source>
        <dbReference type="EMBL" id="MEY2249580.1"/>
    </source>
</evidence>
<evidence type="ECO:0000259" key="3">
    <source>
        <dbReference type="Pfam" id="PF01345"/>
    </source>
</evidence>
<feature type="signal peptide" evidence="2">
    <location>
        <begin position="1"/>
        <end position="23"/>
    </location>
</feature>
<dbReference type="Pfam" id="PF01345">
    <property type="entry name" value="DUF11"/>
    <property type="match status" value="1"/>
</dbReference>
<keyword evidence="2" id="KW-0732">Signal</keyword>
<dbReference type="NCBIfam" id="TIGR01451">
    <property type="entry name" value="B_ant_repeat"/>
    <property type="match status" value="1"/>
</dbReference>
<feature type="chain" id="PRO_5045415124" evidence="2">
    <location>
        <begin position="24"/>
        <end position="640"/>
    </location>
</feature>
<dbReference type="InterPro" id="IPR047589">
    <property type="entry name" value="DUF11_rpt"/>
</dbReference>